<evidence type="ECO:0000313" key="3">
    <source>
        <dbReference type="Proteomes" id="UP001140562"/>
    </source>
</evidence>
<dbReference type="SUPFAM" id="SSF53474">
    <property type="entry name" value="alpha/beta-Hydrolases"/>
    <property type="match status" value="1"/>
</dbReference>
<protein>
    <recommendedName>
        <fullName evidence="1">AB hydrolase-1 domain-containing protein</fullName>
    </recommendedName>
</protein>
<feature type="domain" description="AB hydrolase-1" evidence="1">
    <location>
        <begin position="35"/>
        <end position="297"/>
    </location>
</feature>
<proteinExistence type="predicted"/>
<evidence type="ECO:0000313" key="2">
    <source>
        <dbReference type="EMBL" id="KAJ4330038.1"/>
    </source>
</evidence>
<dbReference type="AlphaFoldDB" id="A0A9W8WPR2"/>
<sequence>MEPTSSDTFILDDGFISTGFFSILPSYFILTLCKLHGFTGSGRVFQRNVAQLASKFNVIVPDLRGHGGHASDNKPRYGYHVARLAMDLRELIKHLRLPEGRVSAIGASLGAAIIWSYCELFTSRTFSHVIYVDQAPLQNYTWDWGPEYGNRGLNNPKALADLQETLIKDPKTAHLGTIAACLGYRSHPLPGDPASDSKTWMDDEAFFLTEALKGDGWWYSKLMADHTALDWRDAIRHAFGPGSRSTTKTLVVASTRSGCFPAAGPLKVVELANGGKEGGLARGVTVEWGGHWCYYEQPEKFHELVLEFLCE</sequence>
<dbReference type="InterPro" id="IPR000073">
    <property type="entry name" value="AB_hydrolase_1"/>
</dbReference>
<dbReference type="Pfam" id="PF00561">
    <property type="entry name" value="Abhydrolase_1"/>
    <property type="match status" value="1"/>
</dbReference>
<gene>
    <name evidence="2" type="ORF">N0V87_010356</name>
</gene>
<organism evidence="2 3">
    <name type="scientific">Didymella glomerata</name>
    <dbReference type="NCBI Taxonomy" id="749621"/>
    <lineage>
        <taxon>Eukaryota</taxon>
        <taxon>Fungi</taxon>
        <taxon>Dikarya</taxon>
        <taxon>Ascomycota</taxon>
        <taxon>Pezizomycotina</taxon>
        <taxon>Dothideomycetes</taxon>
        <taxon>Pleosporomycetidae</taxon>
        <taxon>Pleosporales</taxon>
        <taxon>Pleosporineae</taxon>
        <taxon>Didymellaceae</taxon>
        <taxon>Didymella</taxon>
    </lineage>
</organism>
<dbReference type="Gene3D" id="3.40.50.1820">
    <property type="entry name" value="alpha/beta hydrolase"/>
    <property type="match status" value="1"/>
</dbReference>
<comment type="caution">
    <text evidence="2">The sequence shown here is derived from an EMBL/GenBank/DDBJ whole genome shotgun (WGS) entry which is preliminary data.</text>
</comment>
<dbReference type="OrthoDB" id="2498029at2759"/>
<name>A0A9W8WPR2_9PLEO</name>
<dbReference type="Proteomes" id="UP001140562">
    <property type="component" value="Unassembled WGS sequence"/>
</dbReference>
<accession>A0A9W8WPR2</accession>
<evidence type="ECO:0000259" key="1">
    <source>
        <dbReference type="Pfam" id="PF00561"/>
    </source>
</evidence>
<keyword evidence="3" id="KW-1185">Reference proteome</keyword>
<reference evidence="2" key="1">
    <citation type="submission" date="2022-10" db="EMBL/GenBank/DDBJ databases">
        <title>Tapping the CABI collections for fungal endophytes: first genome assemblies for Collariella, Neodidymelliopsis, Ascochyta clinopodiicola, Didymella pomorum, Didymosphaeria variabile, Neocosmospora piperis and Neocucurbitaria cava.</title>
        <authorList>
            <person name="Hill R."/>
        </authorList>
    </citation>
    <scope>NUCLEOTIDE SEQUENCE</scope>
    <source>
        <strain evidence="2">IMI 360193</strain>
    </source>
</reference>
<dbReference type="EMBL" id="JAPEUV010000235">
    <property type="protein sequence ID" value="KAJ4330038.1"/>
    <property type="molecule type" value="Genomic_DNA"/>
</dbReference>
<dbReference type="InterPro" id="IPR029058">
    <property type="entry name" value="AB_hydrolase_fold"/>
</dbReference>
<dbReference type="PANTHER" id="PTHR43329">
    <property type="entry name" value="EPOXIDE HYDROLASE"/>
    <property type="match status" value="1"/>
</dbReference>